<name>A0AAD4DTL9_9AGAM</name>
<keyword evidence="3" id="KW-1185">Reference proteome</keyword>
<keyword evidence="1" id="KW-1133">Transmembrane helix</keyword>
<dbReference type="EMBL" id="JABBWK010000092">
    <property type="protein sequence ID" value="KAG1893725.1"/>
    <property type="molecule type" value="Genomic_DNA"/>
</dbReference>
<gene>
    <name evidence="2" type="ORF">F5891DRAFT_1065335</name>
</gene>
<protein>
    <submittedName>
        <fullName evidence="2">Uncharacterized protein</fullName>
    </submittedName>
</protein>
<evidence type="ECO:0000313" key="2">
    <source>
        <dbReference type="EMBL" id="KAG1893725.1"/>
    </source>
</evidence>
<sequence length="71" mass="8510">MFLTPQPRVNLLRWCSLLFVFLVSSIFLASCLRSLWYDPVILRLLVPLVVHVITDRRCVDIRWSHCYEFGW</sequence>
<evidence type="ECO:0000256" key="1">
    <source>
        <dbReference type="SAM" id="Phobius"/>
    </source>
</evidence>
<reference evidence="2" key="1">
    <citation type="journal article" date="2020" name="New Phytol.">
        <title>Comparative genomics reveals dynamic genome evolution in host specialist ectomycorrhizal fungi.</title>
        <authorList>
            <person name="Lofgren L.A."/>
            <person name="Nguyen N.H."/>
            <person name="Vilgalys R."/>
            <person name="Ruytinx J."/>
            <person name="Liao H.L."/>
            <person name="Branco S."/>
            <person name="Kuo A."/>
            <person name="LaButti K."/>
            <person name="Lipzen A."/>
            <person name="Andreopoulos W."/>
            <person name="Pangilinan J."/>
            <person name="Riley R."/>
            <person name="Hundley H."/>
            <person name="Na H."/>
            <person name="Barry K."/>
            <person name="Grigoriev I.V."/>
            <person name="Stajich J.E."/>
            <person name="Kennedy P.G."/>
        </authorList>
    </citation>
    <scope>NUCLEOTIDE SEQUENCE</scope>
    <source>
        <strain evidence="2">FC203</strain>
    </source>
</reference>
<dbReference type="Proteomes" id="UP001195769">
    <property type="component" value="Unassembled WGS sequence"/>
</dbReference>
<dbReference type="AlphaFoldDB" id="A0AAD4DTL9"/>
<comment type="caution">
    <text evidence="2">The sequence shown here is derived from an EMBL/GenBank/DDBJ whole genome shotgun (WGS) entry which is preliminary data.</text>
</comment>
<organism evidence="2 3">
    <name type="scientific">Suillus fuscotomentosus</name>
    <dbReference type="NCBI Taxonomy" id="1912939"/>
    <lineage>
        <taxon>Eukaryota</taxon>
        <taxon>Fungi</taxon>
        <taxon>Dikarya</taxon>
        <taxon>Basidiomycota</taxon>
        <taxon>Agaricomycotina</taxon>
        <taxon>Agaricomycetes</taxon>
        <taxon>Agaricomycetidae</taxon>
        <taxon>Boletales</taxon>
        <taxon>Suillineae</taxon>
        <taxon>Suillaceae</taxon>
        <taxon>Suillus</taxon>
    </lineage>
</organism>
<accession>A0AAD4DTL9</accession>
<keyword evidence="1" id="KW-0472">Membrane</keyword>
<keyword evidence="1" id="KW-0812">Transmembrane</keyword>
<evidence type="ECO:0000313" key="3">
    <source>
        <dbReference type="Proteomes" id="UP001195769"/>
    </source>
</evidence>
<dbReference type="GeneID" id="64657374"/>
<dbReference type="RefSeq" id="XP_041219301.1">
    <property type="nucleotide sequence ID" value="XM_041363076.1"/>
</dbReference>
<proteinExistence type="predicted"/>
<feature type="transmembrane region" description="Helical" evidence="1">
    <location>
        <begin position="12"/>
        <end position="29"/>
    </location>
</feature>